<gene>
    <name evidence="1" type="ORF">KFV11_02885</name>
</gene>
<dbReference type="Gene3D" id="3.30.460.10">
    <property type="entry name" value="Beta Polymerase, domain 2"/>
    <property type="match status" value="1"/>
</dbReference>
<sequence>MLKQRSSLTLNNDAAGYALRYREIENLLFNLLDTPVTAVHHIGSTALQDAMTSAVIDVLVIVPNLHAMTTLDEKRLNNSGFYRLHHPYRKKCVFTQFTDLKTLNEQCRLHVIEADSDKAARYLAAQQALAAEPELLNAFNTFKSGLNTLSKQDYEEKKSIWFASLIANQ</sequence>
<evidence type="ECO:0000313" key="1">
    <source>
        <dbReference type="EMBL" id="UTH14325.1"/>
    </source>
</evidence>
<accession>A0A9Q9BPJ5</accession>
<evidence type="ECO:0000313" key="2">
    <source>
        <dbReference type="Proteomes" id="UP001057381"/>
    </source>
</evidence>
<dbReference type="EMBL" id="CP073809">
    <property type="protein sequence ID" value="UTH14325.1"/>
    <property type="molecule type" value="Genomic_DNA"/>
</dbReference>
<dbReference type="AlphaFoldDB" id="A0A9Q9BPJ5"/>
<dbReference type="RefSeq" id="WP_254250316.1">
    <property type="nucleotide sequence ID" value="NZ_CP073809.1"/>
</dbReference>
<reference evidence="1" key="1">
    <citation type="submission" date="2021-04" db="EMBL/GenBank/DDBJ databases">
        <title>Complete Genome Sequences of Macrococcus spp. from dog and cattle.</title>
        <authorList>
            <person name="Schwendener S."/>
            <person name="Perreten V."/>
        </authorList>
    </citation>
    <scope>NUCLEOTIDE SEQUENCE</scope>
    <source>
        <strain evidence="1">Epi0143-OL</strain>
    </source>
</reference>
<dbReference type="KEGG" id="mequ:KFV11_02885"/>
<protein>
    <submittedName>
        <fullName evidence="1">GrpB family protein</fullName>
    </submittedName>
</protein>
<dbReference type="PANTHER" id="PTHR34822">
    <property type="entry name" value="GRPB DOMAIN PROTEIN (AFU_ORTHOLOGUE AFUA_1G01530)"/>
    <property type="match status" value="1"/>
</dbReference>
<dbReference type="PANTHER" id="PTHR34822:SF1">
    <property type="entry name" value="GRPB FAMILY PROTEIN"/>
    <property type="match status" value="1"/>
</dbReference>
<dbReference type="InterPro" id="IPR043519">
    <property type="entry name" value="NT_sf"/>
</dbReference>
<dbReference type="InterPro" id="IPR007344">
    <property type="entry name" value="GrpB/CoaE"/>
</dbReference>
<organism evidence="1 2">
    <name type="scientific">Macrococcus equipercicus</name>
    <dbReference type="NCBI Taxonomy" id="69967"/>
    <lineage>
        <taxon>Bacteria</taxon>
        <taxon>Bacillati</taxon>
        <taxon>Bacillota</taxon>
        <taxon>Bacilli</taxon>
        <taxon>Bacillales</taxon>
        <taxon>Staphylococcaceae</taxon>
        <taxon>Macrococcus</taxon>
    </lineage>
</organism>
<dbReference type="Pfam" id="PF04229">
    <property type="entry name" value="GrpB"/>
    <property type="match status" value="1"/>
</dbReference>
<dbReference type="Proteomes" id="UP001057381">
    <property type="component" value="Chromosome"/>
</dbReference>
<proteinExistence type="predicted"/>
<name>A0A9Q9BPJ5_9STAP</name>
<dbReference type="SUPFAM" id="SSF81301">
    <property type="entry name" value="Nucleotidyltransferase"/>
    <property type="match status" value="1"/>
</dbReference>